<proteinExistence type="predicted"/>
<sequence length="75" mass="8796">MFQNISLNRTSHSHFFLCDNTLLKLDCWNFEDNIGECFARKMKHDKVYYVLQDTDEGTGSSIDTLIHHSDIRLCL</sequence>
<name>F0WCH9_9STRA</name>
<organism evidence="1">
    <name type="scientific">Albugo laibachii Nc14</name>
    <dbReference type="NCBI Taxonomy" id="890382"/>
    <lineage>
        <taxon>Eukaryota</taxon>
        <taxon>Sar</taxon>
        <taxon>Stramenopiles</taxon>
        <taxon>Oomycota</taxon>
        <taxon>Peronosporomycetes</taxon>
        <taxon>Albuginales</taxon>
        <taxon>Albuginaceae</taxon>
        <taxon>Albugo</taxon>
    </lineage>
</organism>
<dbReference type="EMBL" id="FR824104">
    <property type="protein sequence ID" value="CCA18896.1"/>
    <property type="molecule type" value="Genomic_DNA"/>
</dbReference>
<evidence type="ECO:0000313" key="1">
    <source>
        <dbReference type="EMBL" id="CCA18896.1"/>
    </source>
</evidence>
<accession>F0WCH9</accession>
<reference evidence="1" key="2">
    <citation type="submission" date="2011-02" db="EMBL/GenBank/DDBJ databases">
        <authorList>
            <person name="MacLean D."/>
        </authorList>
    </citation>
    <scope>NUCLEOTIDE SEQUENCE</scope>
</reference>
<dbReference type="AlphaFoldDB" id="F0WCH9"/>
<gene>
    <name evidence="1" type="primary">AlNc14C59G4359</name>
    <name evidence="1" type="ORF">ALNC14_050390</name>
</gene>
<protein>
    <submittedName>
        <fullName evidence="1">AlNc14C59G4359 protein</fullName>
    </submittedName>
</protein>
<dbReference type="HOGENOM" id="CLU_2676221_0_0_1"/>
<reference evidence="1" key="1">
    <citation type="journal article" date="2011" name="PLoS Biol.">
        <title>Gene gain and loss during evolution of obligate parasitism in the white rust pathogen of Arabidopsis thaliana.</title>
        <authorList>
            <person name="Kemen E."/>
            <person name="Gardiner A."/>
            <person name="Schultz-Larsen T."/>
            <person name="Kemen A.C."/>
            <person name="Balmuth A.L."/>
            <person name="Robert-Seilaniantz A."/>
            <person name="Bailey K."/>
            <person name="Holub E."/>
            <person name="Studholme D.J."/>
            <person name="Maclean D."/>
            <person name="Jones J.D."/>
        </authorList>
    </citation>
    <scope>NUCLEOTIDE SEQUENCE</scope>
</reference>